<feature type="region of interest" description="Disordered" evidence="7">
    <location>
        <begin position="12"/>
        <end position="82"/>
    </location>
</feature>
<feature type="compositionally biased region" description="Basic and acidic residues" evidence="7">
    <location>
        <begin position="73"/>
        <end position="82"/>
    </location>
</feature>
<evidence type="ECO:0000313" key="10">
    <source>
        <dbReference type="Proteomes" id="UP001165080"/>
    </source>
</evidence>
<keyword evidence="5 6" id="KW-0833">Ubl conjugation pathway</keyword>
<evidence type="ECO:0000256" key="2">
    <source>
        <dbReference type="ARBA" id="ARBA00004906"/>
    </source>
</evidence>
<evidence type="ECO:0000256" key="7">
    <source>
        <dbReference type="SAM" id="MobiDB-lite"/>
    </source>
</evidence>
<dbReference type="InterPro" id="IPR035983">
    <property type="entry name" value="Hect_E3_ubiquitin_ligase"/>
</dbReference>
<keyword evidence="4" id="KW-0808">Transferase</keyword>
<dbReference type="GO" id="GO:0006511">
    <property type="term" value="P:ubiquitin-dependent protein catabolic process"/>
    <property type="evidence" value="ECO:0007669"/>
    <property type="project" value="TreeGrafter"/>
</dbReference>
<evidence type="ECO:0000313" key="9">
    <source>
        <dbReference type="EMBL" id="GLC56977.1"/>
    </source>
</evidence>
<feature type="region of interest" description="Disordered" evidence="7">
    <location>
        <begin position="352"/>
        <end position="374"/>
    </location>
</feature>
<feature type="active site" description="Glycyl thioester intermediate" evidence="6">
    <location>
        <position position="670"/>
    </location>
</feature>
<organism evidence="9 10">
    <name type="scientific">Pleodorina starrii</name>
    <dbReference type="NCBI Taxonomy" id="330485"/>
    <lineage>
        <taxon>Eukaryota</taxon>
        <taxon>Viridiplantae</taxon>
        <taxon>Chlorophyta</taxon>
        <taxon>core chlorophytes</taxon>
        <taxon>Chlorophyceae</taxon>
        <taxon>CS clade</taxon>
        <taxon>Chlamydomonadales</taxon>
        <taxon>Volvocaceae</taxon>
        <taxon>Pleodorina</taxon>
    </lineage>
</organism>
<evidence type="ECO:0000259" key="8">
    <source>
        <dbReference type="PROSITE" id="PS50237"/>
    </source>
</evidence>
<reference evidence="9 10" key="1">
    <citation type="journal article" date="2023" name="Commun. Biol.">
        <title>Reorganization of the ancestral sex-determining regions during the evolution of trioecy in Pleodorina starrii.</title>
        <authorList>
            <person name="Takahashi K."/>
            <person name="Suzuki S."/>
            <person name="Kawai-Toyooka H."/>
            <person name="Yamamoto K."/>
            <person name="Hamaji T."/>
            <person name="Ootsuki R."/>
            <person name="Yamaguchi H."/>
            <person name="Kawachi M."/>
            <person name="Higashiyama T."/>
            <person name="Nozaki H."/>
        </authorList>
    </citation>
    <scope>NUCLEOTIDE SEQUENCE [LARGE SCALE GENOMIC DNA]</scope>
    <source>
        <strain evidence="9 10">NIES-4479</strain>
    </source>
</reference>
<dbReference type="InterPro" id="IPR000569">
    <property type="entry name" value="HECT_dom"/>
</dbReference>
<dbReference type="PROSITE" id="PS50237">
    <property type="entry name" value="HECT"/>
    <property type="match status" value="1"/>
</dbReference>
<keyword evidence="10" id="KW-1185">Reference proteome</keyword>
<evidence type="ECO:0000256" key="6">
    <source>
        <dbReference type="PROSITE-ProRule" id="PRU00104"/>
    </source>
</evidence>
<feature type="region of interest" description="Disordered" evidence="7">
    <location>
        <begin position="734"/>
        <end position="785"/>
    </location>
</feature>
<comment type="pathway">
    <text evidence="2">Protein modification; protein ubiquitination.</text>
</comment>
<feature type="compositionally biased region" description="Low complexity" evidence="7">
    <location>
        <begin position="386"/>
        <end position="397"/>
    </location>
</feature>
<comment type="caution">
    <text evidence="9">The sequence shown here is derived from an EMBL/GenBank/DDBJ whole genome shotgun (WGS) entry which is preliminary data.</text>
</comment>
<dbReference type="GO" id="GO:0061630">
    <property type="term" value="F:ubiquitin protein ligase activity"/>
    <property type="evidence" value="ECO:0007669"/>
    <property type="project" value="UniProtKB-EC"/>
</dbReference>
<evidence type="ECO:0000256" key="5">
    <source>
        <dbReference type="ARBA" id="ARBA00022786"/>
    </source>
</evidence>
<gene>
    <name evidence="9" type="primary">PLEST003149</name>
    <name evidence="9" type="ORF">PLESTB_001169700</name>
</gene>
<proteinExistence type="predicted"/>
<protein>
    <recommendedName>
        <fullName evidence="3">HECT-type E3 ubiquitin transferase</fullName>
        <ecNumber evidence="3">2.3.2.26</ecNumber>
    </recommendedName>
</protein>
<dbReference type="GO" id="GO:0005737">
    <property type="term" value="C:cytoplasm"/>
    <property type="evidence" value="ECO:0007669"/>
    <property type="project" value="TreeGrafter"/>
</dbReference>
<dbReference type="AlphaFoldDB" id="A0A9W6BSL6"/>
<feature type="region of interest" description="Disordered" evidence="7">
    <location>
        <begin position="386"/>
        <end position="408"/>
    </location>
</feature>
<dbReference type="Proteomes" id="UP001165080">
    <property type="component" value="Unassembled WGS sequence"/>
</dbReference>
<feature type="compositionally biased region" description="Basic and acidic residues" evidence="7">
    <location>
        <begin position="735"/>
        <end position="746"/>
    </location>
</feature>
<evidence type="ECO:0000256" key="4">
    <source>
        <dbReference type="ARBA" id="ARBA00022679"/>
    </source>
</evidence>
<dbReference type="SMART" id="SM00119">
    <property type="entry name" value="HECTc"/>
    <property type="match status" value="1"/>
</dbReference>
<dbReference type="InterPro" id="IPR050409">
    <property type="entry name" value="E3_ubiq-protein_ligase"/>
</dbReference>
<name>A0A9W6BSL6_9CHLO</name>
<sequence>MGCICSKAVVEPAPAPAGSFPDAQQRSDDSGKPWKKNQIVPAPQPAGTGEGAASRQQRQQAKAPSTAFVNVGKDTKLSSDQGPRDVLADLKAMCSERVEGAGLANLAERLYVVLKQHLPGALRGLSSSKDLTALVEVTKGAVVRCNSIFQPILAHINRVLSSRQAGSSWSEGTSWEQVEFPDFLGMLEDACNAVYDLGVMEVGRPIVALMELVHELRQHCELHKLHLDEPTCRVPSLDELMGMLGIIFFRKVVLETNESAQSKLDQYLQLQEQLGWSDPQLATCTGPEARALLLYLNQVSASGEKRANVTVRRTSAFWDAFQASRGSGLFSCASGAMCHKYFPAFVDTYGREQDGSGRGGPGRKPAVEAGEGHGPRKEFFTLAGQDMAGQQQQQQSPDGGGEEAPRRPPLWVFNRTAGAYWYNTTLTETPELRDAYAFAGWLLGQSLLNRAPLGLPLPPVLFRALLETNGTDCGSGGGGFQPSLDTLAEFDPDAAAGVRNVASLPPGQLRDMLELEGLPTEWTAERYTAHAVRRILREDVAWQSESLGRGFFAAVDRRLLRAWQMGPAALAALAAGGGAGGEPPADLSSLFRLALDDELSGHSGVLVELLWAVLAEWPGERRRRFVEFVTGTSRLPLPGSELLKIQAPFVAMGAAEHRATLGMLPQAHTCDNLLELPNYWESLLAVRGVRGGPAAVTRGSAGLTEDQLKELRAEARRVLADRLEVAVMNFQGYGLDERSGSDGRSDGDDDGDGDGGAAEDDSGNTDQNGGKGLRGPEPSPEPDFRLKPAALTADSLASLAQFSAGSGSVLHSSHPLAFSAVAASAPAPTAPLRGSGGLSALRPLGTGTNGPRPISRLSGLAAPAPPLAAAAAGPPGAKVSLDARLTEEDERQASILARFDVDTVAGRAARTSTNGPPARPPQKQPSSTSEESHDVFK</sequence>
<dbReference type="PANTHER" id="PTHR11254:SF440">
    <property type="entry name" value="E3 UBIQUITIN-PROTEIN LIGASE NEDD-4"/>
    <property type="match status" value="1"/>
</dbReference>
<dbReference type="PANTHER" id="PTHR11254">
    <property type="entry name" value="HECT DOMAIN UBIQUITIN-PROTEIN LIGASE"/>
    <property type="match status" value="1"/>
</dbReference>
<dbReference type="Gene3D" id="3.90.1750.10">
    <property type="entry name" value="Hect, E3 ligase catalytic domains"/>
    <property type="match status" value="1"/>
</dbReference>
<dbReference type="GO" id="GO:0016567">
    <property type="term" value="P:protein ubiquitination"/>
    <property type="evidence" value="ECO:0007669"/>
    <property type="project" value="TreeGrafter"/>
</dbReference>
<feature type="compositionally biased region" description="Low complexity" evidence="7">
    <location>
        <begin position="52"/>
        <end position="63"/>
    </location>
</feature>
<dbReference type="EMBL" id="BRXU01000017">
    <property type="protein sequence ID" value="GLC56977.1"/>
    <property type="molecule type" value="Genomic_DNA"/>
</dbReference>
<evidence type="ECO:0000256" key="3">
    <source>
        <dbReference type="ARBA" id="ARBA00012485"/>
    </source>
</evidence>
<evidence type="ECO:0000256" key="1">
    <source>
        <dbReference type="ARBA" id="ARBA00000885"/>
    </source>
</evidence>
<feature type="compositionally biased region" description="Acidic residues" evidence="7">
    <location>
        <begin position="747"/>
        <end position="763"/>
    </location>
</feature>
<dbReference type="Pfam" id="PF00632">
    <property type="entry name" value="HECT"/>
    <property type="match status" value="1"/>
</dbReference>
<feature type="domain" description="HECT" evidence="8">
    <location>
        <begin position="520"/>
        <end position="679"/>
    </location>
</feature>
<accession>A0A9W6BSL6</accession>
<dbReference type="EC" id="2.3.2.26" evidence="3"/>
<feature type="region of interest" description="Disordered" evidence="7">
    <location>
        <begin position="834"/>
        <end position="861"/>
    </location>
</feature>
<dbReference type="Gene3D" id="3.30.2410.10">
    <property type="entry name" value="Hect, E3 ligase catalytic domain"/>
    <property type="match status" value="1"/>
</dbReference>
<comment type="catalytic activity">
    <reaction evidence="1">
        <text>S-ubiquitinyl-[E2 ubiquitin-conjugating enzyme]-L-cysteine + [acceptor protein]-L-lysine = [E2 ubiquitin-conjugating enzyme]-L-cysteine + N(6)-ubiquitinyl-[acceptor protein]-L-lysine.</text>
        <dbReference type="EC" id="2.3.2.26"/>
    </reaction>
</comment>
<dbReference type="SUPFAM" id="SSF56204">
    <property type="entry name" value="Hect, E3 ligase catalytic domain"/>
    <property type="match status" value="1"/>
</dbReference>
<feature type="region of interest" description="Disordered" evidence="7">
    <location>
        <begin position="902"/>
        <end position="937"/>
    </location>
</feature>